<keyword evidence="9" id="KW-0443">Lipid metabolism</keyword>
<keyword evidence="8 11" id="KW-1133">Transmembrane helix</keyword>
<evidence type="ECO:0000256" key="10">
    <source>
        <dbReference type="ARBA" id="ARBA00023136"/>
    </source>
</evidence>
<dbReference type="SUPFAM" id="SSF103481">
    <property type="entry name" value="Multidrug resistance efflux transporter EmrE"/>
    <property type="match status" value="1"/>
</dbReference>
<evidence type="ECO:0000256" key="8">
    <source>
        <dbReference type="ARBA" id="ARBA00022989"/>
    </source>
</evidence>
<keyword evidence="7" id="KW-0448">Lipopolysaccharide biosynthesis</keyword>
<dbReference type="Gene3D" id="1.10.3730.20">
    <property type="match status" value="1"/>
</dbReference>
<evidence type="ECO:0000256" key="1">
    <source>
        <dbReference type="ARBA" id="ARBA00004651"/>
    </source>
</evidence>
<dbReference type="InterPro" id="IPR000390">
    <property type="entry name" value="Small_drug/metabolite_transptr"/>
</dbReference>
<dbReference type="PANTHER" id="PTHR30561:SF9">
    <property type="entry name" value="4-AMINO-4-DEOXY-L-ARABINOSE-PHOSPHOUNDECAPRENOL FLIPPASE SUBUNIT ARNF-RELATED"/>
    <property type="match status" value="1"/>
</dbReference>
<dbReference type="STRING" id="1802060.A2957_00785"/>
<keyword evidence="10 11" id="KW-0472">Membrane</keyword>
<evidence type="ECO:0000256" key="7">
    <source>
        <dbReference type="ARBA" id="ARBA00022985"/>
    </source>
</evidence>
<keyword evidence="6 11" id="KW-0812">Transmembrane</keyword>
<dbReference type="GO" id="GO:0022857">
    <property type="term" value="F:transmembrane transporter activity"/>
    <property type="evidence" value="ECO:0007669"/>
    <property type="project" value="InterPro"/>
</dbReference>
<evidence type="ECO:0000256" key="4">
    <source>
        <dbReference type="ARBA" id="ARBA00022519"/>
    </source>
</evidence>
<comment type="caution">
    <text evidence="13">The sequence shown here is derived from an EMBL/GenBank/DDBJ whole genome shotgun (WGS) entry which is preliminary data.</text>
</comment>
<keyword evidence="3" id="KW-0444">Lipid biosynthesis</keyword>
<evidence type="ECO:0000259" key="12">
    <source>
        <dbReference type="Pfam" id="PF00892"/>
    </source>
</evidence>
<evidence type="ECO:0000256" key="6">
    <source>
        <dbReference type="ARBA" id="ARBA00022692"/>
    </source>
</evidence>
<dbReference type="GO" id="GO:0009103">
    <property type="term" value="P:lipopolysaccharide biosynthetic process"/>
    <property type="evidence" value="ECO:0007669"/>
    <property type="project" value="UniProtKB-KW"/>
</dbReference>
<dbReference type="InterPro" id="IPR000620">
    <property type="entry name" value="EamA_dom"/>
</dbReference>
<sequence length="116" mass="12908">MKFILLLFSMTLAIAGQMLFKKGIEASTLAPNIGSIIKTIFSPMVFIAFFVYGVSAISWLFVLQKFPLSIAYPALSLTYVFVVILSFFLLKEPLTSFKVIGLTCILIGVYFLFKSS</sequence>
<keyword evidence="2" id="KW-1003">Cell membrane</keyword>
<dbReference type="PANTHER" id="PTHR30561">
    <property type="entry name" value="SMR FAMILY PROTON-DEPENDENT DRUG EFFLUX TRANSPORTER SUGE"/>
    <property type="match status" value="1"/>
</dbReference>
<keyword evidence="4" id="KW-0997">Cell inner membrane</keyword>
<organism evidence="13 14">
    <name type="scientific">Candidatus Roizmanbacteria bacterium RIFCSPLOWO2_01_FULL_38_11</name>
    <dbReference type="NCBI Taxonomy" id="1802060"/>
    <lineage>
        <taxon>Bacteria</taxon>
        <taxon>Candidatus Roizmaniibacteriota</taxon>
    </lineage>
</organism>
<keyword evidence="5" id="KW-0441">Lipid A biosynthesis</keyword>
<feature type="transmembrane region" description="Helical" evidence="11">
    <location>
        <begin position="70"/>
        <end position="90"/>
    </location>
</feature>
<evidence type="ECO:0000256" key="9">
    <source>
        <dbReference type="ARBA" id="ARBA00023098"/>
    </source>
</evidence>
<dbReference type="EMBL" id="MGAK01000015">
    <property type="protein sequence ID" value="OGK44552.1"/>
    <property type="molecule type" value="Genomic_DNA"/>
</dbReference>
<dbReference type="Pfam" id="PF00892">
    <property type="entry name" value="EamA"/>
    <property type="match status" value="1"/>
</dbReference>
<dbReference type="AlphaFoldDB" id="A0A1F7IMK1"/>
<protein>
    <recommendedName>
        <fullName evidence="12">EamA domain-containing protein</fullName>
    </recommendedName>
</protein>
<feature type="transmembrane region" description="Helical" evidence="11">
    <location>
        <begin position="96"/>
        <end position="113"/>
    </location>
</feature>
<proteinExistence type="predicted"/>
<evidence type="ECO:0000313" key="14">
    <source>
        <dbReference type="Proteomes" id="UP000179072"/>
    </source>
</evidence>
<reference evidence="13 14" key="1">
    <citation type="journal article" date="2016" name="Nat. Commun.">
        <title>Thousands of microbial genomes shed light on interconnected biogeochemical processes in an aquifer system.</title>
        <authorList>
            <person name="Anantharaman K."/>
            <person name="Brown C.T."/>
            <person name="Hug L.A."/>
            <person name="Sharon I."/>
            <person name="Castelle C.J."/>
            <person name="Probst A.J."/>
            <person name="Thomas B.C."/>
            <person name="Singh A."/>
            <person name="Wilkins M.J."/>
            <person name="Karaoz U."/>
            <person name="Brodie E.L."/>
            <person name="Williams K.H."/>
            <person name="Hubbard S.S."/>
            <person name="Banfield J.F."/>
        </authorList>
    </citation>
    <scope>NUCLEOTIDE SEQUENCE [LARGE SCALE GENOMIC DNA]</scope>
</reference>
<gene>
    <name evidence="13" type="ORF">A2957_00785</name>
</gene>
<evidence type="ECO:0000256" key="2">
    <source>
        <dbReference type="ARBA" id="ARBA00022475"/>
    </source>
</evidence>
<feature type="domain" description="EamA" evidence="12">
    <location>
        <begin position="36"/>
        <end position="113"/>
    </location>
</feature>
<dbReference type="InterPro" id="IPR037185">
    <property type="entry name" value="EmrE-like"/>
</dbReference>
<evidence type="ECO:0000313" key="13">
    <source>
        <dbReference type="EMBL" id="OGK44552.1"/>
    </source>
</evidence>
<feature type="transmembrane region" description="Helical" evidence="11">
    <location>
        <begin position="36"/>
        <end position="63"/>
    </location>
</feature>
<evidence type="ECO:0000256" key="3">
    <source>
        <dbReference type="ARBA" id="ARBA00022516"/>
    </source>
</evidence>
<dbReference type="GO" id="GO:0005886">
    <property type="term" value="C:plasma membrane"/>
    <property type="evidence" value="ECO:0007669"/>
    <property type="project" value="UniProtKB-SubCell"/>
</dbReference>
<comment type="subcellular location">
    <subcellularLocation>
        <location evidence="1">Cell membrane</location>
        <topology evidence="1">Multi-pass membrane protein</topology>
    </subcellularLocation>
</comment>
<dbReference type="Proteomes" id="UP000179072">
    <property type="component" value="Unassembled WGS sequence"/>
</dbReference>
<evidence type="ECO:0000256" key="11">
    <source>
        <dbReference type="SAM" id="Phobius"/>
    </source>
</evidence>
<evidence type="ECO:0000256" key="5">
    <source>
        <dbReference type="ARBA" id="ARBA00022556"/>
    </source>
</evidence>
<accession>A0A1F7IMK1</accession>
<name>A0A1F7IMK1_9BACT</name>